<proteinExistence type="predicted"/>
<gene>
    <name evidence="2" type="ORF">QE369_003127</name>
</gene>
<evidence type="ECO:0000313" key="2">
    <source>
        <dbReference type="EMBL" id="MDR6102930.1"/>
    </source>
</evidence>
<dbReference type="EMBL" id="JAVIZC010000003">
    <property type="protein sequence ID" value="MDR6102930.1"/>
    <property type="molecule type" value="Genomic_DNA"/>
</dbReference>
<comment type="caution">
    <text evidence="2">The sequence shown here is derived from an EMBL/GenBank/DDBJ whole genome shotgun (WGS) entry which is preliminary data.</text>
</comment>
<dbReference type="PANTHER" id="PTHR40660:SF1">
    <property type="entry name" value="5'-PHOSPHATE OXIDASE PUTATIVE DOMAIN-CONTAINING PROTEIN-RELATED"/>
    <property type="match status" value="1"/>
</dbReference>
<accession>A0AAJ2BAW1</accession>
<dbReference type="Pfam" id="PF01243">
    <property type="entry name" value="PNPOx_N"/>
    <property type="match status" value="1"/>
</dbReference>
<protein>
    <submittedName>
        <fullName evidence="2">Pyridoxine 5'-phosphate oxidase superfamily flavin-nucleotide-binding protein</fullName>
    </submittedName>
</protein>
<name>A0AAJ2BAW1_9HYPH</name>
<dbReference type="PANTHER" id="PTHR40660">
    <property type="entry name" value="5'-PHOSPHATE OXIDASE PUTATIVE DOMAIN-CONTAINING PROTEIN-RELATED"/>
    <property type="match status" value="1"/>
</dbReference>
<dbReference type="AlphaFoldDB" id="A0AAJ2BAW1"/>
<dbReference type="Gene3D" id="2.30.110.10">
    <property type="entry name" value="Electron Transport, Fmn-binding Protein, Chain A"/>
    <property type="match status" value="1"/>
</dbReference>
<evidence type="ECO:0000259" key="1">
    <source>
        <dbReference type="Pfam" id="PF01243"/>
    </source>
</evidence>
<organism evidence="2 3">
    <name type="scientific">Agrobacterium larrymoorei</name>
    <dbReference type="NCBI Taxonomy" id="160699"/>
    <lineage>
        <taxon>Bacteria</taxon>
        <taxon>Pseudomonadati</taxon>
        <taxon>Pseudomonadota</taxon>
        <taxon>Alphaproteobacteria</taxon>
        <taxon>Hyphomicrobiales</taxon>
        <taxon>Rhizobiaceae</taxon>
        <taxon>Rhizobium/Agrobacterium group</taxon>
        <taxon>Agrobacterium</taxon>
    </lineage>
</organism>
<sequence>MDGTRQHLKINEAMRTDIANSVLCWLATVDAEGTPNVTPKEIFSSYGDDRIIVADIASSNTVRNIRSHPAVCVSFIDVFRQRGFKVKGQAFIIASDHPDYPVVGAEVLKMAGEDFPIRNLISIQVEKVSRILAPSYRLFPDRTEQDRMASAYQTYGVSPK</sequence>
<dbReference type="Proteomes" id="UP001255601">
    <property type="component" value="Unassembled WGS sequence"/>
</dbReference>
<evidence type="ECO:0000313" key="3">
    <source>
        <dbReference type="Proteomes" id="UP001255601"/>
    </source>
</evidence>
<dbReference type="SUPFAM" id="SSF50475">
    <property type="entry name" value="FMN-binding split barrel"/>
    <property type="match status" value="1"/>
</dbReference>
<reference evidence="2" key="1">
    <citation type="submission" date="2023-08" db="EMBL/GenBank/DDBJ databases">
        <title>Functional and genomic diversity of the sorghum phyllosphere microbiome.</title>
        <authorList>
            <person name="Shade A."/>
        </authorList>
    </citation>
    <scope>NUCLEOTIDE SEQUENCE</scope>
    <source>
        <strain evidence="2">SORGH_AS_0974</strain>
    </source>
</reference>
<dbReference type="InterPro" id="IPR011576">
    <property type="entry name" value="Pyridox_Oxase_N"/>
</dbReference>
<dbReference type="InterPro" id="IPR012349">
    <property type="entry name" value="Split_barrel_FMN-bd"/>
</dbReference>
<feature type="domain" description="Pyridoxamine 5'-phosphate oxidase N-terminal" evidence="1">
    <location>
        <begin position="11"/>
        <end position="129"/>
    </location>
</feature>